<feature type="region of interest" description="Disordered" evidence="1">
    <location>
        <begin position="15"/>
        <end position="48"/>
    </location>
</feature>
<evidence type="ECO:0000313" key="2">
    <source>
        <dbReference type="EMBL" id="KCW78070.1"/>
    </source>
</evidence>
<dbReference type="AlphaFoldDB" id="A0A059CJH1"/>
<evidence type="ECO:0000256" key="1">
    <source>
        <dbReference type="SAM" id="MobiDB-lite"/>
    </source>
</evidence>
<dbReference type="STRING" id="71139.A0A059CJH1"/>
<sequence length="258" mass="28860">MKMKINRACDLSSISVLPPHARRPPALQAGGQASHSQTQQQSQQSFSQGLSSQHGLFSQFSQNSLDDVLANDLRYSAGERENSKKNIASLARVNHTREESQMPISRNSTKLIRKWSAGSSLDSGSQVTEELERKIGLMEASLSRFGIVVDSVQSDVMQLNKRTKELSLEVESIQQKLMNQDNSLQRMSKGQEDIKASLDGCFKSISKQLNKHKNEDRLQEVFSALSALPVKVEGLMLKLQNQLQNTFTKEMQVYGYTI</sequence>
<reference evidence="2" key="1">
    <citation type="submission" date="2013-07" db="EMBL/GenBank/DDBJ databases">
        <title>The genome of Eucalyptus grandis.</title>
        <authorList>
            <person name="Schmutz J."/>
            <person name="Hayes R."/>
            <person name="Myburg A."/>
            <person name="Tuskan G."/>
            <person name="Grattapaglia D."/>
            <person name="Rokhsar D.S."/>
        </authorList>
    </citation>
    <scope>NUCLEOTIDE SEQUENCE</scope>
    <source>
        <tissue evidence="2">Leaf extractions</tissue>
    </source>
</reference>
<evidence type="ECO:0008006" key="3">
    <source>
        <dbReference type="Google" id="ProtNLM"/>
    </source>
</evidence>
<dbReference type="eggNOG" id="ENOG502QT68">
    <property type="taxonomic scope" value="Eukaryota"/>
</dbReference>
<dbReference type="FunCoup" id="A0A059CJH1">
    <property type="interactions" value="1"/>
</dbReference>
<protein>
    <recommendedName>
        <fullName evidence="3">Protein PAIR1</fullName>
    </recommendedName>
</protein>
<dbReference type="PANTHER" id="PTHR37695">
    <property type="entry name" value="RECOMBINATION INITIATION DEFECTS 3-RELATED"/>
    <property type="match status" value="1"/>
</dbReference>
<dbReference type="GO" id="GO:0048236">
    <property type="term" value="P:plant-type sporogenesis"/>
    <property type="evidence" value="ECO:0007669"/>
    <property type="project" value="InterPro"/>
</dbReference>
<name>A0A059CJH1_EUCGR</name>
<accession>A0A059CJH1</accession>
<dbReference type="InterPro" id="IPR034546">
    <property type="entry name" value="PAIR1"/>
</dbReference>
<dbReference type="Gramene" id="KCW78070">
    <property type="protein sequence ID" value="KCW78070"/>
    <property type="gene ID" value="EUGRSUZ_D02293"/>
</dbReference>
<proteinExistence type="predicted"/>
<feature type="compositionally biased region" description="Low complexity" evidence="1">
    <location>
        <begin position="28"/>
        <end position="48"/>
    </location>
</feature>
<dbReference type="GO" id="GO:0070192">
    <property type="term" value="P:chromosome organization involved in meiotic cell cycle"/>
    <property type="evidence" value="ECO:0007669"/>
    <property type="project" value="InterPro"/>
</dbReference>
<gene>
    <name evidence="2" type="ORF">EUGRSUZ_D02293</name>
</gene>
<dbReference type="InParanoid" id="A0A059CJH1"/>
<dbReference type="PANTHER" id="PTHR37695:SF1">
    <property type="entry name" value="RECOMBINATION INITIATION DEFECTS 3-RELATED"/>
    <property type="match status" value="1"/>
</dbReference>
<organism evidence="2">
    <name type="scientific">Eucalyptus grandis</name>
    <name type="common">Flooded gum</name>
    <dbReference type="NCBI Taxonomy" id="71139"/>
    <lineage>
        <taxon>Eukaryota</taxon>
        <taxon>Viridiplantae</taxon>
        <taxon>Streptophyta</taxon>
        <taxon>Embryophyta</taxon>
        <taxon>Tracheophyta</taxon>
        <taxon>Spermatophyta</taxon>
        <taxon>Magnoliopsida</taxon>
        <taxon>eudicotyledons</taxon>
        <taxon>Gunneridae</taxon>
        <taxon>Pentapetalae</taxon>
        <taxon>rosids</taxon>
        <taxon>malvids</taxon>
        <taxon>Myrtales</taxon>
        <taxon>Myrtaceae</taxon>
        <taxon>Myrtoideae</taxon>
        <taxon>Eucalypteae</taxon>
        <taxon>Eucalyptus</taxon>
    </lineage>
</organism>
<dbReference type="EMBL" id="KK198756">
    <property type="protein sequence ID" value="KCW78070.1"/>
    <property type="molecule type" value="Genomic_DNA"/>
</dbReference>
<dbReference type="OMA" id="EFEHRIG"/>